<feature type="signal peptide" evidence="2">
    <location>
        <begin position="1"/>
        <end position="27"/>
    </location>
</feature>
<evidence type="ECO:0000256" key="1">
    <source>
        <dbReference type="SAM" id="MobiDB-lite"/>
    </source>
</evidence>
<keyword evidence="2" id="KW-0732">Signal</keyword>
<organism evidence="3 4">
    <name type="scientific">Aliterella atlantica CENA595</name>
    <dbReference type="NCBI Taxonomy" id="1618023"/>
    <lineage>
        <taxon>Bacteria</taxon>
        <taxon>Bacillati</taxon>
        <taxon>Cyanobacteriota</taxon>
        <taxon>Cyanophyceae</taxon>
        <taxon>Chroococcidiopsidales</taxon>
        <taxon>Aliterellaceae</taxon>
        <taxon>Aliterella</taxon>
    </lineage>
</organism>
<dbReference type="EMBL" id="JYON01000001">
    <property type="protein sequence ID" value="KJH73255.1"/>
    <property type="molecule type" value="Genomic_DNA"/>
</dbReference>
<dbReference type="OrthoDB" id="467411at2"/>
<reference evidence="3 4" key="1">
    <citation type="submission" date="2015-02" db="EMBL/GenBank/DDBJ databases">
        <title>Draft genome of a novel marine cyanobacterium (Chroococcales) isolated from South Atlantic Ocean.</title>
        <authorList>
            <person name="Rigonato J."/>
            <person name="Alvarenga D.O."/>
            <person name="Branco L.H."/>
            <person name="Varani A.M."/>
            <person name="Brandini F.P."/>
            <person name="Fiore M.F."/>
        </authorList>
    </citation>
    <scope>NUCLEOTIDE SEQUENCE [LARGE SCALE GENOMIC DNA]</scope>
    <source>
        <strain evidence="3 4">CENA595</strain>
    </source>
</reference>
<comment type="caution">
    <text evidence="3">The sequence shown here is derived from an EMBL/GenBank/DDBJ whole genome shotgun (WGS) entry which is preliminary data.</text>
</comment>
<protein>
    <recommendedName>
        <fullName evidence="5">Lipoyl synthase</fullName>
    </recommendedName>
</protein>
<sequence>MRKVLLFCLTVIVAIAFWSTFHPVATAQDSRISALEVDINGLESRLNRLESQISQITRTPYPGAPASPSPPRNNRRIQPQLSQAEMFDRLATLVIETKDQVNKLQARVAKLEAQRK</sequence>
<accession>A0A0D8ZWX1</accession>
<dbReference type="RefSeq" id="WP_045052587.1">
    <property type="nucleotide sequence ID" value="NZ_CAWMDP010000017.1"/>
</dbReference>
<gene>
    <name evidence="3" type="ORF">UH38_00120</name>
</gene>
<proteinExistence type="predicted"/>
<dbReference type="AlphaFoldDB" id="A0A0D8ZWX1"/>
<feature type="region of interest" description="Disordered" evidence="1">
    <location>
        <begin position="55"/>
        <end position="78"/>
    </location>
</feature>
<dbReference type="Gene3D" id="1.20.5.340">
    <property type="match status" value="1"/>
</dbReference>
<dbReference type="PATRIC" id="fig|1618023.3.peg.1240"/>
<feature type="chain" id="PRO_5005430868" description="Lipoyl synthase" evidence="2">
    <location>
        <begin position="28"/>
        <end position="116"/>
    </location>
</feature>
<dbReference type="Proteomes" id="UP000032452">
    <property type="component" value="Unassembled WGS sequence"/>
</dbReference>
<keyword evidence="4" id="KW-1185">Reference proteome</keyword>
<evidence type="ECO:0008006" key="5">
    <source>
        <dbReference type="Google" id="ProtNLM"/>
    </source>
</evidence>
<evidence type="ECO:0000256" key="2">
    <source>
        <dbReference type="SAM" id="SignalP"/>
    </source>
</evidence>
<evidence type="ECO:0000313" key="4">
    <source>
        <dbReference type="Proteomes" id="UP000032452"/>
    </source>
</evidence>
<evidence type="ECO:0000313" key="3">
    <source>
        <dbReference type="EMBL" id="KJH73255.1"/>
    </source>
</evidence>
<name>A0A0D8ZWX1_9CYAN</name>
<dbReference type="STRING" id="1618023.UH38_00120"/>
<feature type="compositionally biased region" description="Pro residues" evidence="1">
    <location>
        <begin position="62"/>
        <end position="71"/>
    </location>
</feature>